<evidence type="ECO:0000256" key="1">
    <source>
        <dbReference type="SAM" id="MobiDB-lite"/>
    </source>
</evidence>
<reference evidence="4" key="1">
    <citation type="submission" date="2017-02" db="EMBL/GenBank/DDBJ databases">
        <authorList>
            <person name="Varghese N."/>
            <person name="Submissions S."/>
        </authorList>
    </citation>
    <scope>NUCLEOTIDE SEQUENCE [LARGE SCALE GENOMIC DNA]</scope>
    <source>
        <strain evidence="4">VKM Ac-2052</strain>
    </source>
</reference>
<evidence type="ECO:0000313" key="4">
    <source>
        <dbReference type="Proteomes" id="UP000189735"/>
    </source>
</evidence>
<organism evidence="3 4">
    <name type="scientific">Agreia bicolorata</name>
    <dbReference type="NCBI Taxonomy" id="110935"/>
    <lineage>
        <taxon>Bacteria</taxon>
        <taxon>Bacillati</taxon>
        <taxon>Actinomycetota</taxon>
        <taxon>Actinomycetes</taxon>
        <taxon>Micrococcales</taxon>
        <taxon>Microbacteriaceae</taxon>
        <taxon>Agreia</taxon>
    </lineage>
</organism>
<evidence type="ECO:0000313" key="3">
    <source>
        <dbReference type="EMBL" id="SKA96329.1"/>
    </source>
</evidence>
<feature type="region of interest" description="Disordered" evidence="1">
    <location>
        <begin position="209"/>
        <end position="230"/>
    </location>
</feature>
<dbReference type="Pfam" id="PF19136">
    <property type="entry name" value="DUF5819"/>
    <property type="match status" value="1"/>
</dbReference>
<accession>A0A1T4Y3D8</accession>
<dbReference type="InterPro" id="IPR043857">
    <property type="entry name" value="DUF5819"/>
</dbReference>
<feature type="transmembrane region" description="Helical" evidence="2">
    <location>
        <begin position="21"/>
        <end position="38"/>
    </location>
</feature>
<feature type="compositionally biased region" description="Polar residues" evidence="1">
    <location>
        <begin position="221"/>
        <end position="230"/>
    </location>
</feature>
<keyword evidence="2" id="KW-0472">Membrane</keyword>
<keyword evidence="2" id="KW-0812">Transmembrane</keyword>
<dbReference type="EMBL" id="FUYG01000005">
    <property type="protein sequence ID" value="SKA96329.1"/>
    <property type="molecule type" value="Genomic_DNA"/>
</dbReference>
<keyword evidence="2" id="KW-1133">Transmembrane helix</keyword>
<dbReference type="AlphaFoldDB" id="A0A1T4Y3D8"/>
<evidence type="ECO:0000256" key="2">
    <source>
        <dbReference type="SAM" id="Phobius"/>
    </source>
</evidence>
<gene>
    <name evidence="3" type="ORF">SAMN06295879_2201</name>
</gene>
<dbReference type="RefSeq" id="WP_139368705.1">
    <property type="nucleotide sequence ID" value="NZ_FUYG01000005.1"/>
</dbReference>
<dbReference type="Proteomes" id="UP000189735">
    <property type="component" value="Unassembled WGS sequence"/>
</dbReference>
<name>A0A1T4Y3D8_9MICO</name>
<sequence>MTQTQTSVRFPRSIKRGISSLLIVFLAWHVFASFLWIAPPTPLRDLVPGNVLQSYMIPWFGQSWSVFAPEPINGDNEILIRARLGSGSDPVSTEWINATDIEYQLAYHNLFPPKAATMGMHQAADFRSAWAKLNAQQQTAVSRDIPEGTELTDLLAGDGGNLSDAALSYVDQEKRTNAYATEVAYAVWGDRVVSVQYLVQRQPIIPFQNRNDPDAAKPTPISFSTGWRDPSTSFETSDEAFRDNFLAAWDIYKVRSK</sequence>
<protein>
    <submittedName>
        <fullName evidence="3">Uncharacterized protein</fullName>
    </submittedName>
</protein>
<proteinExistence type="predicted"/>